<sequence>LNDTGSWPYCVRHDIALYIANMRTAGEKQFYAFALVAALFKELPEWWDCGVLYWTCVSNPSKIS</sequence>
<dbReference type="EMBL" id="MU129142">
    <property type="protein sequence ID" value="KAF9505659.1"/>
    <property type="molecule type" value="Genomic_DNA"/>
</dbReference>
<evidence type="ECO:0000313" key="2">
    <source>
        <dbReference type="Proteomes" id="UP000886523"/>
    </source>
</evidence>
<evidence type="ECO:0000313" key="1">
    <source>
        <dbReference type="EMBL" id="KAF9505659.1"/>
    </source>
</evidence>
<keyword evidence="2" id="KW-1185">Reference proteome</keyword>
<comment type="caution">
    <text evidence="1">The sequence shown here is derived from an EMBL/GenBank/DDBJ whole genome shotgun (WGS) entry which is preliminary data.</text>
</comment>
<dbReference type="InterPro" id="IPR040521">
    <property type="entry name" value="KDZ"/>
</dbReference>
<name>A0A9P6DNW4_9AGAM</name>
<accession>A0A9P6DNW4</accession>
<proteinExistence type="predicted"/>
<protein>
    <submittedName>
        <fullName evidence="1">Uncharacterized protein</fullName>
    </submittedName>
</protein>
<dbReference type="Proteomes" id="UP000886523">
    <property type="component" value="Unassembled WGS sequence"/>
</dbReference>
<dbReference type="Pfam" id="PF18758">
    <property type="entry name" value="KDZ"/>
    <property type="match status" value="1"/>
</dbReference>
<reference evidence="1" key="1">
    <citation type="journal article" date="2020" name="Nat. Commun.">
        <title>Large-scale genome sequencing of mycorrhizal fungi provides insights into the early evolution of symbiotic traits.</title>
        <authorList>
            <person name="Miyauchi S."/>
            <person name="Kiss E."/>
            <person name="Kuo A."/>
            <person name="Drula E."/>
            <person name="Kohler A."/>
            <person name="Sanchez-Garcia M."/>
            <person name="Morin E."/>
            <person name="Andreopoulos B."/>
            <person name="Barry K.W."/>
            <person name="Bonito G."/>
            <person name="Buee M."/>
            <person name="Carver A."/>
            <person name="Chen C."/>
            <person name="Cichocki N."/>
            <person name="Clum A."/>
            <person name="Culley D."/>
            <person name="Crous P.W."/>
            <person name="Fauchery L."/>
            <person name="Girlanda M."/>
            <person name="Hayes R.D."/>
            <person name="Keri Z."/>
            <person name="LaButti K."/>
            <person name="Lipzen A."/>
            <person name="Lombard V."/>
            <person name="Magnuson J."/>
            <person name="Maillard F."/>
            <person name="Murat C."/>
            <person name="Nolan M."/>
            <person name="Ohm R.A."/>
            <person name="Pangilinan J."/>
            <person name="Pereira M.F."/>
            <person name="Perotto S."/>
            <person name="Peter M."/>
            <person name="Pfister S."/>
            <person name="Riley R."/>
            <person name="Sitrit Y."/>
            <person name="Stielow J.B."/>
            <person name="Szollosi G."/>
            <person name="Zifcakova L."/>
            <person name="Stursova M."/>
            <person name="Spatafora J.W."/>
            <person name="Tedersoo L."/>
            <person name="Vaario L.M."/>
            <person name="Yamada A."/>
            <person name="Yan M."/>
            <person name="Wang P."/>
            <person name="Xu J."/>
            <person name="Bruns T."/>
            <person name="Baldrian P."/>
            <person name="Vilgalys R."/>
            <person name="Dunand C."/>
            <person name="Henrissat B."/>
            <person name="Grigoriev I.V."/>
            <person name="Hibbett D."/>
            <person name="Nagy L.G."/>
            <person name="Martin F.M."/>
        </authorList>
    </citation>
    <scope>NUCLEOTIDE SEQUENCE</scope>
    <source>
        <strain evidence="1">UP504</strain>
    </source>
</reference>
<organism evidence="1 2">
    <name type="scientific">Hydnum rufescens UP504</name>
    <dbReference type="NCBI Taxonomy" id="1448309"/>
    <lineage>
        <taxon>Eukaryota</taxon>
        <taxon>Fungi</taxon>
        <taxon>Dikarya</taxon>
        <taxon>Basidiomycota</taxon>
        <taxon>Agaricomycotina</taxon>
        <taxon>Agaricomycetes</taxon>
        <taxon>Cantharellales</taxon>
        <taxon>Hydnaceae</taxon>
        <taxon>Hydnum</taxon>
    </lineage>
</organism>
<dbReference type="OrthoDB" id="3364670at2759"/>
<dbReference type="AlphaFoldDB" id="A0A9P6DNW4"/>
<gene>
    <name evidence="1" type="ORF">BS47DRAFT_1306320</name>
</gene>
<feature type="non-terminal residue" evidence="1">
    <location>
        <position position="1"/>
    </location>
</feature>